<feature type="transmembrane region" description="Helical" evidence="1">
    <location>
        <begin position="190"/>
        <end position="210"/>
    </location>
</feature>
<keyword evidence="1" id="KW-0812">Transmembrane</keyword>
<dbReference type="PANTHER" id="PTHR40448">
    <property type="entry name" value="TWO-COMPONENT SENSOR HISTIDINE KINASE"/>
    <property type="match status" value="1"/>
</dbReference>
<accession>A0A6N3C1A7</accession>
<dbReference type="InterPro" id="IPR032834">
    <property type="entry name" value="NatK-like_C"/>
</dbReference>
<proteinExistence type="predicted"/>
<reference evidence="3" key="1">
    <citation type="submission" date="2019-11" db="EMBL/GenBank/DDBJ databases">
        <authorList>
            <person name="Feng L."/>
        </authorList>
    </citation>
    <scope>NUCLEOTIDE SEQUENCE</scope>
    <source>
        <strain evidence="3">ChathewayiLFYP18</strain>
    </source>
</reference>
<organism evidence="3">
    <name type="scientific">Hungatella hathewayi</name>
    <dbReference type="NCBI Taxonomy" id="154046"/>
    <lineage>
        <taxon>Bacteria</taxon>
        <taxon>Bacillati</taxon>
        <taxon>Bacillota</taxon>
        <taxon>Clostridia</taxon>
        <taxon>Lachnospirales</taxon>
        <taxon>Lachnospiraceae</taxon>
        <taxon>Hungatella</taxon>
    </lineage>
</organism>
<name>A0A6N3C1A7_9FIRM</name>
<feature type="transmembrane region" description="Helical" evidence="1">
    <location>
        <begin position="128"/>
        <end position="146"/>
    </location>
</feature>
<dbReference type="Gene3D" id="3.30.565.10">
    <property type="entry name" value="Histidine kinase-like ATPase, C-terminal domain"/>
    <property type="match status" value="1"/>
</dbReference>
<dbReference type="AlphaFoldDB" id="A0A6N3C1A7"/>
<feature type="domain" description="Sensor histidine kinase NatK-like C-terminal" evidence="2">
    <location>
        <begin position="331"/>
        <end position="429"/>
    </location>
</feature>
<feature type="transmembrane region" description="Helical" evidence="1">
    <location>
        <begin position="34"/>
        <end position="53"/>
    </location>
</feature>
<evidence type="ECO:0000259" key="2">
    <source>
        <dbReference type="Pfam" id="PF14501"/>
    </source>
</evidence>
<dbReference type="PANTHER" id="PTHR40448:SF1">
    <property type="entry name" value="TWO-COMPONENT SENSOR HISTIDINE KINASE"/>
    <property type="match status" value="1"/>
</dbReference>
<evidence type="ECO:0000313" key="3">
    <source>
        <dbReference type="EMBL" id="VYU09802.1"/>
    </source>
</evidence>
<evidence type="ECO:0000256" key="1">
    <source>
        <dbReference type="SAM" id="Phobius"/>
    </source>
</evidence>
<protein>
    <recommendedName>
        <fullName evidence="2">Sensor histidine kinase NatK-like C-terminal domain-containing protein</fullName>
    </recommendedName>
</protein>
<keyword evidence="1" id="KW-1133">Transmembrane helix</keyword>
<feature type="transmembrane region" description="Helical" evidence="1">
    <location>
        <begin position="158"/>
        <end position="178"/>
    </location>
</feature>
<sequence length="433" mass="49969">MMIELIANAATSIIGIHFISRYCQPKYAGRTRILYKMSGVLAYFTTVSVLNFLMPFEGVLGLAYLLVMLLYARIACKGNIVEHALGTMIWACIILFSTVPVFEFTTLITNHNINNLLMSNYYLRTEMLTAVTILKFILCNFMLMIKKNKGLFLNKNEGYVLIGFCFLILFLTLGFFSMELTWENEVIRHFTSLFLLLGTMLMILLIYNVFNSLSSHNLKEISRSYTNKAIGMQGEYVKDIENLNKRLQIQRHDTRGHYVALHMFLQSGLYEEAARYLEELEDNEKKYNELPDLTDNDGLNAILYKSCLDCESMGITLTCIIHAEVKRIKNSDMGILMYNLMTNAIEATSMADKKEIDLEIGNYHGYLKCKMSNTVQESVLKKNPKLKTSKRDKEYHGFGMESIHQVIEKYNGHYDHWEADGKFIQELYLEYPS</sequence>
<dbReference type="GO" id="GO:0042802">
    <property type="term" value="F:identical protein binding"/>
    <property type="evidence" value="ECO:0007669"/>
    <property type="project" value="TreeGrafter"/>
</dbReference>
<feature type="transmembrane region" description="Helical" evidence="1">
    <location>
        <begin position="88"/>
        <end position="108"/>
    </location>
</feature>
<keyword evidence="1" id="KW-0472">Membrane</keyword>
<dbReference type="EMBL" id="CACRUH010000021">
    <property type="protein sequence ID" value="VYU09802.1"/>
    <property type="molecule type" value="Genomic_DNA"/>
</dbReference>
<dbReference type="Pfam" id="PF14501">
    <property type="entry name" value="HATPase_c_5"/>
    <property type="match status" value="1"/>
</dbReference>
<dbReference type="SUPFAM" id="SSF55874">
    <property type="entry name" value="ATPase domain of HSP90 chaperone/DNA topoisomerase II/histidine kinase"/>
    <property type="match status" value="1"/>
</dbReference>
<dbReference type="InterPro" id="IPR036890">
    <property type="entry name" value="HATPase_C_sf"/>
</dbReference>
<gene>
    <name evidence="3" type="ORF">CHLFYP18_06335</name>
</gene>